<feature type="domain" description="Protein kinase" evidence="2">
    <location>
        <begin position="1"/>
        <end position="303"/>
    </location>
</feature>
<evidence type="ECO:0000313" key="3">
    <source>
        <dbReference type="EMBL" id="TNV82095.1"/>
    </source>
</evidence>
<keyword evidence="4" id="KW-1185">Reference proteome</keyword>
<dbReference type="SUPFAM" id="SSF56112">
    <property type="entry name" value="Protein kinase-like (PK-like)"/>
    <property type="match status" value="1"/>
</dbReference>
<evidence type="ECO:0000259" key="2">
    <source>
        <dbReference type="PROSITE" id="PS50011"/>
    </source>
</evidence>
<dbReference type="Proteomes" id="UP000785679">
    <property type="component" value="Unassembled WGS sequence"/>
</dbReference>
<dbReference type="InterPro" id="IPR000719">
    <property type="entry name" value="Prot_kinase_dom"/>
</dbReference>
<proteinExistence type="predicted"/>
<gene>
    <name evidence="3" type="ORF">FGO68_gene10660</name>
</gene>
<evidence type="ECO:0000256" key="1">
    <source>
        <dbReference type="ARBA" id="ARBA00023860"/>
    </source>
</evidence>
<dbReference type="EMBL" id="RRYP01005377">
    <property type="protein sequence ID" value="TNV82095.1"/>
    <property type="molecule type" value="Genomic_DNA"/>
</dbReference>
<dbReference type="GO" id="GO:0005524">
    <property type="term" value="F:ATP binding"/>
    <property type="evidence" value="ECO:0007669"/>
    <property type="project" value="InterPro"/>
</dbReference>
<protein>
    <recommendedName>
        <fullName evidence="1">Casein kinase I</fullName>
    </recommendedName>
</protein>
<dbReference type="PROSITE" id="PS50011">
    <property type="entry name" value="PROTEIN_KINASE_DOM"/>
    <property type="match status" value="1"/>
</dbReference>
<name>A0A8J8NXC2_HALGN</name>
<accession>A0A8J8NXC2</accession>
<dbReference type="Gene3D" id="1.10.510.10">
    <property type="entry name" value="Transferase(Phosphotransferase) domain 1"/>
    <property type="match status" value="1"/>
</dbReference>
<dbReference type="Pfam" id="PF00069">
    <property type="entry name" value="Pkinase"/>
    <property type="match status" value="1"/>
</dbReference>
<dbReference type="GO" id="GO:0004672">
    <property type="term" value="F:protein kinase activity"/>
    <property type="evidence" value="ECO:0007669"/>
    <property type="project" value="InterPro"/>
</dbReference>
<evidence type="ECO:0000313" key="4">
    <source>
        <dbReference type="Proteomes" id="UP000785679"/>
    </source>
</evidence>
<dbReference type="InterPro" id="IPR050235">
    <property type="entry name" value="CK1_Ser-Thr_kinase"/>
</dbReference>
<dbReference type="OrthoDB" id="5979581at2759"/>
<dbReference type="PANTHER" id="PTHR11909">
    <property type="entry name" value="CASEIN KINASE-RELATED"/>
    <property type="match status" value="1"/>
</dbReference>
<comment type="caution">
    <text evidence="3">The sequence shown here is derived from an EMBL/GenBank/DDBJ whole genome shotgun (WGS) entry which is preliminary data.</text>
</comment>
<dbReference type="InterPro" id="IPR011009">
    <property type="entry name" value="Kinase-like_dom_sf"/>
</dbReference>
<reference evidence="3" key="1">
    <citation type="submission" date="2019-06" db="EMBL/GenBank/DDBJ databases">
        <authorList>
            <person name="Zheng W."/>
        </authorList>
    </citation>
    <scope>NUCLEOTIDE SEQUENCE</scope>
    <source>
        <strain evidence="3">QDHG01</strain>
    </source>
</reference>
<dbReference type="AlphaFoldDB" id="A0A8J8NXC2"/>
<organism evidence="3 4">
    <name type="scientific">Halteria grandinella</name>
    <dbReference type="NCBI Taxonomy" id="5974"/>
    <lineage>
        <taxon>Eukaryota</taxon>
        <taxon>Sar</taxon>
        <taxon>Alveolata</taxon>
        <taxon>Ciliophora</taxon>
        <taxon>Intramacronucleata</taxon>
        <taxon>Spirotrichea</taxon>
        <taxon>Stichotrichia</taxon>
        <taxon>Sporadotrichida</taxon>
        <taxon>Halteriidae</taxon>
        <taxon>Halteria</taxon>
    </lineage>
</organism>
<sequence>MVKICLETSISDELAYMKHIARSKSYQEAQRDGRLHLPQLRDDGSIFLECGERYPKHAIIFEYIEHQLEDYYNKQVTGEAKRDILKQMLECVIQLHDACVLHRDLKPENFRVTKEGIVKLINFGIAKVYKDQNTQVWFIHEGRASFQGNPCFASLRSMQKYTQSRRDDLEALGYVFMYILNPHNVEWLQCSVQQNKEIQALKELFINKQNSDIVDHNLKKLHEFISFSRQLGFNTDPNYDLFKAIIDDLLFDYPAYQNQNDHANENNSNAAEFDNEFRPFNDSLSQDPFDQEIKQEALIHPELPPNWAVDIQEEVIEPQVKVQAQCNSYENHSQYDDNERPNDQVKIIGQFPSCEQYSEQCKVIQSDFSQELGNNDWCIQENYVEEHHYHGEFGLEHVSHSEIKTQFQQLMKEYPHNSYLMKQQHIFNAIDDFVPSINIEEEKYDSSFGLFPAADQSDNDGKSENNGGFLSMVSRYVGHLKHFFAGNEESSQSQHVQSSVQREWQDQIGLSSNDDYQDNEKQSSIDNNQFEIATASASNFESIVRDDVEAEEEMQGDQGEQEGEEEGIECVHMEVNENQMHSEKPPATNDEFTAFPESIFLGSQ</sequence>
<dbReference type="SMART" id="SM00220">
    <property type="entry name" value="S_TKc"/>
    <property type="match status" value="1"/>
</dbReference>